<dbReference type="InterPro" id="IPR035979">
    <property type="entry name" value="RBD_domain_sf"/>
</dbReference>
<feature type="compositionally biased region" description="Basic and acidic residues" evidence="7">
    <location>
        <begin position="50"/>
        <end position="72"/>
    </location>
</feature>
<feature type="region of interest" description="Disordered" evidence="7">
    <location>
        <begin position="1"/>
        <end position="226"/>
    </location>
</feature>
<dbReference type="PANTHER" id="PTHR48028:SF4">
    <property type="entry name" value="SC35-LIKE SPLICING FACTOR"/>
    <property type="match status" value="1"/>
</dbReference>
<accession>A0A6A6EN56</accession>
<feature type="compositionally biased region" description="Basic and acidic residues" evidence="7">
    <location>
        <begin position="1"/>
        <end position="29"/>
    </location>
</feature>
<feature type="compositionally biased region" description="Basic residues" evidence="7">
    <location>
        <begin position="183"/>
        <end position="193"/>
    </location>
</feature>
<comment type="subcellular location">
    <subcellularLocation>
        <location evidence="1">Nucleus</location>
    </subcellularLocation>
</comment>
<name>A0A6A6EN56_9PEZI</name>
<dbReference type="InterPro" id="IPR051106">
    <property type="entry name" value="RNA-bind/splicing_reg"/>
</dbReference>
<keyword evidence="5" id="KW-0539">Nucleus</keyword>
<keyword evidence="10" id="KW-1185">Reference proteome</keyword>
<dbReference type="SMART" id="SM00360">
    <property type="entry name" value="RRM"/>
    <property type="match status" value="1"/>
</dbReference>
<evidence type="ECO:0000256" key="6">
    <source>
        <dbReference type="PROSITE-ProRule" id="PRU00176"/>
    </source>
</evidence>
<dbReference type="Gene3D" id="3.30.70.330">
    <property type="match status" value="1"/>
</dbReference>
<dbReference type="GO" id="GO:0003723">
    <property type="term" value="F:RNA binding"/>
    <property type="evidence" value="ECO:0007669"/>
    <property type="project" value="UniProtKB-UniRule"/>
</dbReference>
<dbReference type="PROSITE" id="PS50102">
    <property type="entry name" value="RRM"/>
    <property type="match status" value="1"/>
</dbReference>
<dbReference type="GO" id="GO:0008380">
    <property type="term" value="P:RNA splicing"/>
    <property type="evidence" value="ECO:0007669"/>
    <property type="project" value="UniProtKB-KW"/>
</dbReference>
<keyword evidence="3 6" id="KW-0694">RNA-binding</keyword>
<dbReference type="GO" id="GO:0006397">
    <property type="term" value="P:mRNA processing"/>
    <property type="evidence" value="ECO:0007669"/>
    <property type="project" value="UniProtKB-KW"/>
</dbReference>
<evidence type="ECO:0000256" key="3">
    <source>
        <dbReference type="ARBA" id="ARBA00022884"/>
    </source>
</evidence>
<dbReference type="FunFam" id="3.30.70.330:FF:000376">
    <property type="entry name" value="Putative RNA binding protein"/>
    <property type="match status" value="1"/>
</dbReference>
<dbReference type="AlphaFoldDB" id="A0A6A6EN56"/>
<dbReference type="InterPro" id="IPR034228">
    <property type="entry name" value="Nop6_RRM"/>
</dbReference>
<feature type="compositionally biased region" description="Basic and acidic residues" evidence="7">
    <location>
        <begin position="334"/>
        <end position="370"/>
    </location>
</feature>
<feature type="compositionally biased region" description="Basic and acidic residues" evidence="7">
    <location>
        <begin position="81"/>
        <end position="100"/>
    </location>
</feature>
<feature type="compositionally biased region" description="Basic and acidic residues" evidence="7">
    <location>
        <begin position="194"/>
        <end position="208"/>
    </location>
</feature>
<evidence type="ECO:0000259" key="8">
    <source>
        <dbReference type="PROSITE" id="PS50102"/>
    </source>
</evidence>
<dbReference type="EMBL" id="ML994615">
    <property type="protein sequence ID" value="KAF2192605.1"/>
    <property type="molecule type" value="Genomic_DNA"/>
</dbReference>
<protein>
    <recommendedName>
        <fullName evidence="8">RRM domain-containing protein</fullName>
    </recommendedName>
</protein>
<keyword evidence="2" id="KW-0507">mRNA processing</keyword>
<evidence type="ECO:0000313" key="9">
    <source>
        <dbReference type="EMBL" id="KAF2192605.1"/>
    </source>
</evidence>
<evidence type="ECO:0000256" key="4">
    <source>
        <dbReference type="ARBA" id="ARBA00023187"/>
    </source>
</evidence>
<evidence type="ECO:0000256" key="7">
    <source>
        <dbReference type="SAM" id="MobiDB-lite"/>
    </source>
</evidence>
<organism evidence="9 10">
    <name type="scientific">Zopfia rhizophila CBS 207.26</name>
    <dbReference type="NCBI Taxonomy" id="1314779"/>
    <lineage>
        <taxon>Eukaryota</taxon>
        <taxon>Fungi</taxon>
        <taxon>Dikarya</taxon>
        <taxon>Ascomycota</taxon>
        <taxon>Pezizomycotina</taxon>
        <taxon>Dothideomycetes</taxon>
        <taxon>Dothideomycetes incertae sedis</taxon>
        <taxon>Zopfiaceae</taxon>
        <taxon>Zopfia</taxon>
    </lineage>
</organism>
<feature type="compositionally biased region" description="Low complexity" evidence="7">
    <location>
        <begin position="104"/>
        <end position="119"/>
    </location>
</feature>
<feature type="compositionally biased region" description="Basic and acidic residues" evidence="7">
    <location>
        <begin position="133"/>
        <end position="152"/>
    </location>
</feature>
<dbReference type="CDD" id="cd12400">
    <property type="entry name" value="RRM_Nop6"/>
    <property type="match status" value="1"/>
</dbReference>
<feature type="region of interest" description="Disordered" evidence="7">
    <location>
        <begin position="334"/>
        <end position="424"/>
    </location>
</feature>
<evidence type="ECO:0000256" key="2">
    <source>
        <dbReference type="ARBA" id="ARBA00022664"/>
    </source>
</evidence>
<keyword evidence="4" id="KW-0508">mRNA splicing</keyword>
<dbReference type="Proteomes" id="UP000800200">
    <property type="component" value="Unassembled WGS sequence"/>
</dbReference>
<sequence>MSKSEDKAKRKAAKKAEKAAQKEKIHEDSNALPAFAHVVESKKDKKQKRKLEDGVEEETRTSKKLKKDKEDEPTASAELEEAPKAEEGKKRKDKKDKASEEPATEGGEAQEAANGANAEVAKPEKKSKKSKRQKPDSEKPVAEKLEITKAKDTTLQQDFISLEGKPVRETAPSTTNNGEATKKERKKAKKERKAAKEDKLEAKEERTVEANGVDTSPEEDLNGEEKEYVPAEKNGRFIVFVGNLPFSATKEDIQKHFSSVSPTEIRLMTDKKSGKSRGFAFVEFDRYDHMKTCLKLYHHTAMQEGTEKGRKINVELTAGGGGNNDERKAKLQAKNEKLADERQRRFEHEEKQKQRKEKKEERQKKSKSGEKVNTIQGLDGLADVPSDVPSSGADEHAGMHPSRLAMMQKSAPAANSPWRGRQRF</sequence>
<dbReference type="SUPFAM" id="SSF54928">
    <property type="entry name" value="RNA-binding domain, RBD"/>
    <property type="match status" value="1"/>
</dbReference>
<dbReference type="InterPro" id="IPR000504">
    <property type="entry name" value="RRM_dom"/>
</dbReference>
<dbReference type="Pfam" id="PF00076">
    <property type="entry name" value="RRM_1"/>
    <property type="match status" value="1"/>
</dbReference>
<dbReference type="OrthoDB" id="167718at2759"/>
<proteinExistence type="predicted"/>
<reference evidence="9" key="1">
    <citation type="journal article" date="2020" name="Stud. Mycol.">
        <title>101 Dothideomycetes genomes: a test case for predicting lifestyles and emergence of pathogens.</title>
        <authorList>
            <person name="Haridas S."/>
            <person name="Albert R."/>
            <person name="Binder M."/>
            <person name="Bloem J."/>
            <person name="Labutti K."/>
            <person name="Salamov A."/>
            <person name="Andreopoulos B."/>
            <person name="Baker S."/>
            <person name="Barry K."/>
            <person name="Bills G."/>
            <person name="Bluhm B."/>
            <person name="Cannon C."/>
            <person name="Castanera R."/>
            <person name="Culley D."/>
            <person name="Daum C."/>
            <person name="Ezra D."/>
            <person name="Gonzalez J."/>
            <person name="Henrissat B."/>
            <person name="Kuo A."/>
            <person name="Liang C."/>
            <person name="Lipzen A."/>
            <person name="Lutzoni F."/>
            <person name="Magnuson J."/>
            <person name="Mondo S."/>
            <person name="Nolan M."/>
            <person name="Ohm R."/>
            <person name="Pangilinan J."/>
            <person name="Park H.-J."/>
            <person name="Ramirez L."/>
            <person name="Alfaro M."/>
            <person name="Sun H."/>
            <person name="Tritt A."/>
            <person name="Yoshinaga Y."/>
            <person name="Zwiers L.-H."/>
            <person name="Turgeon B."/>
            <person name="Goodwin S."/>
            <person name="Spatafora J."/>
            <person name="Crous P."/>
            <person name="Grigoriev I."/>
        </authorList>
    </citation>
    <scope>NUCLEOTIDE SEQUENCE</scope>
    <source>
        <strain evidence="9">CBS 207.26</strain>
    </source>
</reference>
<dbReference type="GO" id="GO:0005634">
    <property type="term" value="C:nucleus"/>
    <property type="evidence" value="ECO:0007669"/>
    <property type="project" value="UniProtKB-SubCell"/>
</dbReference>
<dbReference type="PANTHER" id="PTHR48028">
    <property type="entry name" value="GLYCINE-RICH RNA-BINDING PROTEIN RZ1A"/>
    <property type="match status" value="1"/>
</dbReference>
<dbReference type="InterPro" id="IPR012677">
    <property type="entry name" value="Nucleotide-bd_a/b_plait_sf"/>
</dbReference>
<gene>
    <name evidence="9" type="ORF">K469DRAFT_654296</name>
</gene>
<evidence type="ECO:0000256" key="5">
    <source>
        <dbReference type="ARBA" id="ARBA00023242"/>
    </source>
</evidence>
<feature type="domain" description="RRM" evidence="8">
    <location>
        <begin position="237"/>
        <end position="319"/>
    </location>
</feature>
<evidence type="ECO:0000313" key="10">
    <source>
        <dbReference type="Proteomes" id="UP000800200"/>
    </source>
</evidence>
<evidence type="ECO:0000256" key="1">
    <source>
        <dbReference type="ARBA" id="ARBA00004123"/>
    </source>
</evidence>